<dbReference type="RefSeq" id="WP_407592960.1">
    <property type="nucleotide sequence ID" value="NZ_JBHDIY010000002.1"/>
</dbReference>
<dbReference type="PANTHER" id="PTHR30469:SF15">
    <property type="entry name" value="HLYD FAMILY OF SECRETION PROTEINS"/>
    <property type="match status" value="1"/>
</dbReference>
<evidence type="ECO:0000259" key="2">
    <source>
        <dbReference type="Pfam" id="PF25989"/>
    </source>
</evidence>
<protein>
    <submittedName>
        <fullName evidence="3">Efflux RND transporter periplasmic adaptor subunit</fullName>
    </submittedName>
</protein>
<dbReference type="Pfam" id="PF25989">
    <property type="entry name" value="YknX_C"/>
    <property type="match status" value="1"/>
</dbReference>
<gene>
    <name evidence="3" type="ORF">ACERZ8_15015</name>
</gene>
<dbReference type="Gene3D" id="2.40.50.100">
    <property type="match status" value="1"/>
</dbReference>
<dbReference type="Proteomes" id="UP001627408">
    <property type="component" value="Unassembled WGS sequence"/>
</dbReference>
<dbReference type="Gene3D" id="1.10.287.470">
    <property type="entry name" value="Helix hairpin bin"/>
    <property type="match status" value="1"/>
</dbReference>
<keyword evidence="1" id="KW-0175">Coiled coil</keyword>
<sequence>MAYSTRTLTLIGLGAALIAGLSYVSFRVDPVPVDLAAVTRGPLEITVNADGQTQVRDLFEVSSPIAGTAMRSPVEEGDQVRAGETVVAIVRPSSSGLLDARAQLQAEAALQEALAARNVAEADLKQAQETHKFAQSQFDRTQALVERGVASVTRLEDDSQRLAVANATIEAAQARIEMSNGAIERARATLLAPGDGMTIADGCCVDVLAPADGVVLSVAAISERPVPIGAPLVTIGDPGQLEIVADILSNDAVRLIPGARAYVERWGGDAVFEARLDRIDPKARTKVSALGIEEQRVDAYFTLNSEDAHRPNLGDGFSVFLRIVEWRADDTLQIPLSAAFRTGADWAVFVADNGVAERRVVVLGRRNDRMVQVLDGLEVEDRVIMHPSDAIGPGTALVERSAL</sequence>
<reference evidence="3 4" key="1">
    <citation type="submission" date="2024-08" db="EMBL/GenBank/DDBJ databases">
        <title>Tateyamaria sp. nov., isolated from marine algae.</title>
        <authorList>
            <person name="Choi B.J."/>
            <person name="Kim J.M."/>
            <person name="Lee J.K."/>
            <person name="Choi D.G."/>
            <person name="Bayburt H."/>
            <person name="Baek J.H."/>
            <person name="Han D.M."/>
            <person name="Jeon C.O."/>
        </authorList>
    </citation>
    <scope>NUCLEOTIDE SEQUENCE [LARGE SCALE GENOMIC DNA]</scope>
    <source>
        <strain evidence="3 4">KMU-156</strain>
    </source>
</reference>
<feature type="domain" description="YknX-like C-terminal permuted SH3-like" evidence="2">
    <location>
        <begin position="332"/>
        <end position="395"/>
    </location>
</feature>
<comment type="caution">
    <text evidence="3">The sequence shown here is derived from an EMBL/GenBank/DDBJ whole genome shotgun (WGS) entry which is preliminary data.</text>
</comment>
<evidence type="ECO:0000256" key="1">
    <source>
        <dbReference type="SAM" id="Coils"/>
    </source>
</evidence>
<organism evidence="3 4">
    <name type="scientific">Tateyamaria armeniaca</name>
    <dbReference type="NCBI Taxonomy" id="2518930"/>
    <lineage>
        <taxon>Bacteria</taxon>
        <taxon>Pseudomonadati</taxon>
        <taxon>Pseudomonadota</taxon>
        <taxon>Alphaproteobacteria</taxon>
        <taxon>Rhodobacterales</taxon>
        <taxon>Roseobacteraceae</taxon>
        <taxon>Tateyamaria</taxon>
    </lineage>
</organism>
<dbReference type="InterPro" id="IPR058637">
    <property type="entry name" value="YknX-like_C"/>
</dbReference>
<proteinExistence type="predicted"/>
<dbReference type="PANTHER" id="PTHR30469">
    <property type="entry name" value="MULTIDRUG RESISTANCE PROTEIN MDTA"/>
    <property type="match status" value="1"/>
</dbReference>
<dbReference type="Gene3D" id="2.40.420.20">
    <property type="match status" value="1"/>
</dbReference>
<dbReference type="EMBL" id="JBHDIY010000002">
    <property type="protein sequence ID" value="MFL4471128.1"/>
    <property type="molecule type" value="Genomic_DNA"/>
</dbReference>
<keyword evidence="4" id="KW-1185">Reference proteome</keyword>
<evidence type="ECO:0000313" key="4">
    <source>
        <dbReference type="Proteomes" id="UP001627408"/>
    </source>
</evidence>
<accession>A0ABW8UVD9</accession>
<name>A0ABW8UVD9_9RHOB</name>
<evidence type="ECO:0000313" key="3">
    <source>
        <dbReference type="EMBL" id="MFL4471128.1"/>
    </source>
</evidence>
<feature type="coiled-coil region" evidence="1">
    <location>
        <begin position="110"/>
        <end position="189"/>
    </location>
</feature>